<organism evidence="7 8">
    <name type="scientific">Petrolisthes cinctipes</name>
    <name type="common">Flat porcelain crab</name>
    <dbReference type="NCBI Taxonomy" id="88211"/>
    <lineage>
        <taxon>Eukaryota</taxon>
        <taxon>Metazoa</taxon>
        <taxon>Ecdysozoa</taxon>
        <taxon>Arthropoda</taxon>
        <taxon>Crustacea</taxon>
        <taxon>Multicrustacea</taxon>
        <taxon>Malacostraca</taxon>
        <taxon>Eumalacostraca</taxon>
        <taxon>Eucarida</taxon>
        <taxon>Decapoda</taxon>
        <taxon>Pleocyemata</taxon>
        <taxon>Anomura</taxon>
        <taxon>Galatheoidea</taxon>
        <taxon>Porcellanidae</taxon>
        <taxon>Petrolisthes</taxon>
    </lineage>
</organism>
<comment type="caution">
    <text evidence="7">The sequence shown here is derived from an EMBL/GenBank/DDBJ whole genome shotgun (WGS) entry which is preliminary data.</text>
</comment>
<evidence type="ECO:0000313" key="8">
    <source>
        <dbReference type="Proteomes" id="UP001286313"/>
    </source>
</evidence>
<evidence type="ECO:0000256" key="5">
    <source>
        <dbReference type="ARBA" id="ARBA00023242"/>
    </source>
</evidence>
<dbReference type="AlphaFoldDB" id="A0AAE1KWT4"/>
<evidence type="ECO:0000256" key="3">
    <source>
        <dbReference type="ARBA" id="ARBA00022664"/>
    </source>
</evidence>
<protein>
    <recommendedName>
        <fullName evidence="9">Pre-mRNA-splicing regulator female-lethal(2)D</fullName>
    </recommendedName>
</protein>
<evidence type="ECO:0000256" key="6">
    <source>
        <dbReference type="SAM" id="MobiDB-lite"/>
    </source>
</evidence>
<evidence type="ECO:0008006" key="9">
    <source>
        <dbReference type="Google" id="ProtNLM"/>
    </source>
</evidence>
<sequence>MVFEEFLTSHSDEQNCQIDVAEKFILLWCKLVLLKINVDPLRYPFHKLLQGGRSNTLGSKLIDCYSEDHLCLNSNTGKQLMAKCRLLIKENEELGRMITSGRLAKLEGDLALQRNFSEELKKSQSELDEFLLEMDEDTEGMQGTIYYLQQQLRQAKERISQLTSQVSLTQTPDTQSTDGSSAHVVTEGPSELNNEGERTEERTILPQPNGDAPHDEARTNSESWDMEATGPPPLTNGRKRTQSEIDEGSELAEGGQDMGAESVSEAEAVLPCKRTKIEGEEEVGVKGLEETVTTAAAAAAVLPVVENGVMESE</sequence>
<keyword evidence="4" id="KW-0508">mRNA splicing</keyword>
<comment type="subcellular location">
    <subcellularLocation>
        <location evidence="1">Nucleus</location>
    </subcellularLocation>
</comment>
<dbReference type="GO" id="GO:0008380">
    <property type="term" value="P:RNA splicing"/>
    <property type="evidence" value="ECO:0007669"/>
    <property type="project" value="UniProtKB-KW"/>
</dbReference>
<name>A0AAE1KWT4_PETCI</name>
<dbReference type="GO" id="GO:0005634">
    <property type="term" value="C:nucleus"/>
    <property type="evidence" value="ECO:0007669"/>
    <property type="project" value="UniProtKB-SubCell"/>
</dbReference>
<evidence type="ECO:0000256" key="4">
    <source>
        <dbReference type="ARBA" id="ARBA00023187"/>
    </source>
</evidence>
<feature type="region of interest" description="Disordered" evidence="6">
    <location>
        <begin position="163"/>
        <end position="267"/>
    </location>
</feature>
<keyword evidence="8" id="KW-1185">Reference proteome</keyword>
<proteinExistence type="inferred from homology"/>
<feature type="compositionally biased region" description="Polar residues" evidence="6">
    <location>
        <begin position="163"/>
        <end position="180"/>
    </location>
</feature>
<keyword evidence="3" id="KW-0507">mRNA processing</keyword>
<dbReference type="Pfam" id="PF17098">
    <property type="entry name" value="Wtap"/>
    <property type="match status" value="1"/>
</dbReference>
<dbReference type="Proteomes" id="UP001286313">
    <property type="component" value="Unassembled WGS sequence"/>
</dbReference>
<dbReference type="PANTHER" id="PTHR15217:SF0">
    <property type="entry name" value="PRE-MRNA-SPLICING REGULATOR WTAP"/>
    <property type="match status" value="1"/>
</dbReference>
<dbReference type="GO" id="GO:0006397">
    <property type="term" value="P:mRNA processing"/>
    <property type="evidence" value="ECO:0007669"/>
    <property type="project" value="UniProtKB-KW"/>
</dbReference>
<reference evidence="7" key="1">
    <citation type="submission" date="2023-10" db="EMBL/GenBank/DDBJ databases">
        <title>Genome assemblies of two species of porcelain crab, Petrolisthes cinctipes and Petrolisthes manimaculis (Anomura: Porcellanidae).</title>
        <authorList>
            <person name="Angst P."/>
        </authorList>
    </citation>
    <scope>NUCLEOTIDE SEQUENCE</scope>
    <source>
        <strain evidence="7">PB745_01</strain>
        <tissue evidence="7">Gill</tissue>
    </source>
</reference>
<dbReference type="PANTHER" id="PTHR15217">
    <property type="entry name" value="WILMS' TUMOR 1-ASSOCIATING PROTEIN"/>
    <property type="match status" value="1"/>
</dbReference>
<comment type="similarity">
    <text evidence="2">Belongs to the fl(2)d family.</text>
</comment>
<evidence type="ECO:0000256" key="1">
    <source>
        <dbReference type="ARBA" id="ARBA00004123"/>
    </source>
</evidence>
<dbReference type="EMBL" id="JAWQEG010000655">
    <property type="protein sequence ID" value="KAK3886958.1"/>
    <property type="molecule type" value="Genomic_DNA"/>
</dbReference>
<keyword evidence="5" id="KW-0539">Nucleus</keyword>
<gene>
    <name evidence="7" type="ORF">Pcinc_008928</name>
</gene>
<evidence type="ECO:0000256" key="2">
    <source>
        <dbReference type="ARBA" id="ARBA00010313"/>
    </source>
</evidence>
<evidence type="ECO:0000313" key="7">
    <source>
        <dbReference type="EMBL" id="KAK3886958.1"/>
    </source>
</evidence>
<accession>A0AAE1KWT4</accession>
<dbReference type="InterPro" id="IPR033757">
    <property type="entry name" value="WTAP"/>
</dbReference>
<dbReference type="GO" id="GO:0016556">
    <property type="term" value="P:mRNA modification"/>
    <property type="evidence" value="ECO:0007669"/>
    <property type="project" value="InterPro"/>
</dbReference>
<dbReference type="GO" id="GO:0000381">
    <property type="term" value="P:regulation of alternative mRNA splicing, via spliceosome"/>
    <property type="evidence" value="ECO:0007669"/>
    <property type="project" value="InterPro"/>
</dbReference>